<gene>
    <name evidence="1" type="ORF">Rrhod_3192</name>
</gene>
<dbReference type="eggNOG" id="COG4585">
    <property type="taxonomic scope" value="Bacteria"/>
</dbReference>
<accession>R7WN29</accession>
<evidence type="ECO:0000313" key="2">
    <source>
        <dbReference type="Proteomes" id="UP000013525"/>
    </source>
</evidence>
<dbReference type="Gene3D" id="3.30.565.10">
    <property type="entry name" value="Histidine kinase-like ATPase, C-terminal domain"/>
    <property type="match status" value="1"/>
</dbReference>
<protein>
    <submittedName>
        <fullName evidence="1">Uncharacterized protein</fullName>
    </submittedName>
</protein>
<name>R7WN29_9NOCA</name>
<dbReference type="AlphaFoldDB" id="R7WN29"/>
<dbReference type="PATRIC" id="fig|1273125.3.peg.3033"/>
<dbReference type="SUPFAM" id="SSF55874">
    <property type="entry name" value="ATPase domain of HSP90 chaperone/DNA topoisomerase II/histidine kinase"/>
    <property type="match status" value="1"/>
</dbReference>
<dbReference type="InterPro" id="IPR036890">
    <property type="entry name" value="HATPase_C_sf"/>
</dbReference>
<dbReference type="EMBL" id="APMY01000095">
    <property type="protein sequence ID" value="EOM75394.1"/>
    <property type="molecule type" value="Genomic_DNA"/>
</dbReference>
<sequence length="61" mass="6174">MIVDDGRGGAALVSASAGGQGVAGMRERVRLHGGRLHAGPVGGGGYRVEASLPYEQRGAER</sequence>
<organism evidence="1 2">
    <name type="scientific">Rhodococcus rhodnii LMG 5362</name>
    <dbReference type="NCBI Taxonomy" id="1273125"/>
    <lineage>
        <taxon>Bacteria</taxon>
        <taxon>Bacillati</taxon>
        <taxon>Actinomycetota</taxon>
        <taxon>Actinomycetes</taxon>
        <taxon>Mycobacteriales</taxon>
        <taxon>Nocardiaceae</taxon>
        <taxon>Rhodococcus</taxon>
    </lineage>
</organism>
<reference evidence="1 2" key="1">
    <citation type="journal article" date="2013" name="Genome Announc.">
        <title>Draft Genome Sequence of Rhodococcus rhodnii Strain LMG5362, a Symbiont of Rhodnius prolixus (Hemiptera, Reduviidae, Triatominae), the Principle Vector of Trypanosoma cruzi.</title>
        <authorList>
            <person name="Pachebat J.A."/>
            <person name="van Keulen G."/>
            <person name="Whitten M.M."/>
            <person name="Girdwood S."/>
            <person name="Del Sol R."/>
            <person name="Dyson P.J."/>
            <person name="Facey P.D."/>
        </authorList>
    </citation>
    <scope>NUCLEOTIDE SEQUENCE [LARGE SCALE GENOMIC DNA]</scope>
    <source>
        <strain evidence="1 2">LMG 5362</strain>
    </source>
</reference>
<keyword evidence="2" id="KW-1185">Reference proteome</keyword>
<evidence type="ECO:0000313" key="1">
    <source>
        <dbReference type="EMBL" id="EOM75394.1"/>
    </source>
</evidence>
<comment type="caution">
    <text evidence="1">The sequence shown here is derived from an EMBL/GenBank/DDBJ whole genome shotgun (WGS) entry which is preliminary data.</text>
</comment>
<dbReference type="Proteomes" id="UP000013525">
    <property type="component" value="Unassembled WGS sequence"/>
</dbReference>
<proteinExistence type="predicted"/>